<name>K0NH82_DESTT</name>
<dbReference type="PATRIC" id="fig|651182.5.peg.2877"/>
<feature type="transmembrane region" description="Helical" evidence="1">
    <location>
        <begin position="137"/>
        <end position="161"/>
    </location>
</feature>
<keyword evidence="1" id="KW-1133">Transmembrane helix</keyword>
<reference evidence="2 3" key="1">
    <citation type="journal article" date="2013" name="Environ. Microbiol.">
        <title>Complete genome, catabolic sub-proteomes and key-metabolites of Desulfobacula toluolica Tol2, a marine, aromatic compound-degrading, sulfate-reducing bacterium.</title>
        <authorList>
            <person name="Wohlbrand L."/>
            <person name="Jacob J.H."/>
            <person name="Kube M."/>
            <person name="Mussmann M."/>
            <person name="Jarling R."/>
            <person name="Beck A."/>
            <person name="Amann R."/>
            <person name="Wilkes H."/>
            <person name="Reinhardt R."/>
            <person name="Rabus R."/>
        </authorList>
    </citation>
    <scope>NUCLEOTIDE SEQUENCE [LARGE SCALE GENOMIC DNA]</scope>
    <source>
        <strain evidence="3">DSM 7467 / Tol2</strain>
    </source>
</reference>
<evidence type="ECO:0000313" key="3">
    <source>
        <dbReference type="Proteomes" id="UP000007347"/>
    </source>
</evidence>
<evidence type="ECO:0000313" key="2">
    <source>
        <dbReference type="EMBL" id="CCK80596.1"/>
    </source>
</evidence>
<sequence length="641" mass="71356">MVDKIDLTKLLPNFKSVLNGFPQSAEDLSAWFILILLGVFISFLIPSIWKSFKTFRQIKWLKNLLKEHTSETIAESRQDFIDKAQKVKHDVGHLWLEFNETLIEGDRNNKIRLYNTYDAAYFFNSATLAPGITGSRLIAAVPGFLTAIGVVGTFVGLQLGLAQLNIANDVSIEEMKAGVAGVINGAKLAFITSVWGVILSVLFNIIEKIIERATKTKITQVQNLIDKLFNRISPEEQLQRIANDGKQSRESLQGLAEKIGLKMQESLIQATEGIQSGLETSLEKIMAPAINKLVDETSDGNQKALENLLDKFMEKFGTEGGQQRQAMDDASDKMNASLASFGTSMQAFLDKMEVSQNNVAQKEEELVENISSQVNWLVENTSSQNKVLTEFIENTFGELSDKLNNRDDVAANRERIRGEEFINQTNEMKKGTSDLLERIDQGLKTQFKETRELLNQGQSLQSSITESVSANAKATKHMKETSSELNSTVSKLKTFGGYIHQTGMKLSETITAAVASTETLAKENQASTSEIKKIFERILVSSNEFNTLIQKMKNLVDTADTMFEKMDDQQHSYLAQLKQNVEELAVKMSNLLKDYASQANGQTAQHLRVWAEGTTQYTTSMNNAAQALASVVDDIEVKLGR</sequence>
<feature type="transmembrane region" description="Helical" evidence="1">
    <location>
        <begin position="181"/>
        <end position="206"/>
    </location>
</feature>
<dbReference type="NCBIfam" id="NF033915">
    <property type="entry name" value="antiphage_ZorA_2"/>
    <property type="match status" value="1"/>
</dbReference>
<dbReference type="AlphaFoldDB" id="K0NH82"/>
<keyword evidence="1" id="KW-0812">Transmembrane</keyword>
<protein>
    <submittedName>
        <fullName evidence="2">Predicted methyl-accepting chemotyis protein</fullName>
    </submittedName>
</protein>
<organism evidence="2 3">
    <name type="scientific">Desulfobacula toluolica (strain DSM 7467 / Tol2)</name>
    <dbReference type="NCBI Taxonomy" id="651182"/>
    <lineage>
        <taxon>Bacteria</taxon>
        <taxon>Pseudomonadati</taxon>
        <taxon>Thermodesulfobacteriota</taxon>
        <taxon>Desulfobacteria</taxon>
        <taxon>Desulfobacterales</taxon>
        <taxon>Desulfobacteraceae</taxon>
        <taxon>Desulfobacula</taxon>
    </lineage>
</organism>
<proteinExistence type="predicted"/>
<dbReference type="STRING" id="651182.TOL2_C24350"/>
<gene>
    <name evidence="2" type="ordered locus">TOL2_C24350</name>
</gene>
<evidence type="ECO:0000256" key="1">
    <source>
        <dbReference type="SAM" id="Phobius"/>
    </source>
</evidence>
<dbReference type="Proteomes" id="UP000007347">
    <property type="component" value="Chromosome"/>
</dbReference>
<dbReference type="EMBL" id="FO203503">
    <property type="protein sequence ID" value="CCK80596.1"/>
    <property type="molecule type" value="Genomic_DNA"/>
</dbReference>
<feature type="transmembrane region" description="Helical" evidence="1">
    <location>
        <begin position="28"/>
        <end position="49"/>
    </location>
</feature>
<accession>K0NH82</accession>
<dbReference type="OrthoDB" id="5431361at2"/>
<dbReference type="HOGENOM" id="CLU_390774_0_0_7"/>
<keyword evidence="1" id="KW-0472">Membrane</keyword>
<dbReference type="KEGG" id="dto:TOL2_C24350"/>
<keyword evidence="3" id="KW-1185">Reference proteome</keyword>